<evidence type="ECO:0000256" key="4">
    <source>
        <dbReference type="ARBA" id="ARBA00023136"/>
    </source>
</evidence>
<feature type="transmembrane region" description="Helical" evidence="5">
    <location>
        <begin position="20"/>
        <end position="47"/>
    </location>
</feature>
<dbReference type="Proteomes" id="UP001317532">
    <property type="component" value="Chromosome"/>
</dbReference>
<gene>
    <name evidence="7" type="ORF">WPS_02100</name>
</gene>
<feature type="transmembrane region" description="Helical" evidence="5">
    <location>
        <begin position="316"/>
        <end position="334"/>
    </location>
</feature>
<evidence type="ECO:0000256" key="5">
    <source>
        <dbReference type="SAM" id="Phobius"/>
    </source>
</evidence>
<evidence type="ECO:0000313" key="8">
    <source>
        <dbReference type="Proteomes" id="UP001317532"/>
    </source>
</evidence>
<feature type="transmembrane region" description="Helical" evidence="5">
    <location>
        <begin position="173"/>
        <end position="198"/>
    </location>
</feature>
<sequence>MNTIAVVFSAEFERRLRSRIYIAGTLLGAIAIALIAFLPVAVTGFAVSTKNVVLVGDSELTAAAANALRGDYAIVAREPRLNAPPTIAYLDAHSKAAAVAVLERRGSLLHVTAYTRDPGSLRPSFARDLAALQLQFATGIPQVKVTSLSRVAVEERDIGGKFADADHAEGAKFIGLVFVMVLYLSILLNAQSIVMAVAEEKTSRIAELLISAIDPSRLLFAKVLAATATGFIQLGIWIVTAAIAAQSVGMLFSNALSTAPASASAASAATLTAPSVPEVLWFIVFFVIGFAQCAVLFAAAGSLVSRSEDVGSVTGPLYIPIIGAIFIAQFALQFPNATNVVTFSFIPLFAPFVMFTRVIVSTVPAWQLALSLAINIGAAVALAWFAGRIYRVGLLMYGKLPTPRQFVAAMRQR</sequence>
<accession>A0AAN2C800</accession>
<dbReference type="AlphaFoldDB" id="A0AAN2C800"/>
<keyword evidence="4 5" id="KW-0472">Membrane</keyword>
<dbReference type="KEGG" id="vab:WPS_02100"/>
<keyword evidence="2 5" id="KW-0812">Transmembrane</keyword>
<evidence type="ECO:0000313" key="7">
    <source>
        <dbReference type="EMBL" id="BDE04934.1"/>
    </source>
</evidence>
<reference evidence="7 8" key="1">
    <citation type="journal article" date="2022" name="ISME Commun">
        <title>Vulcanimicrobium alpinus gen. nov. sp. nov., the first cultivated representative of the candidate phylum 'Eremiobacterota', is a metabolically versatile aerobic anoxygenic phototroph.</title>
        <authorList>
            <person name="Yabe S."/>
            <person name="Muto K."/>
            <person name="Abe K."/>
            <person name="Yokota A."/>
            <person name="Staudigel H."/>
            <person name="Tebo B.M."/>
        </authorList>
    </citation>
    <scope>NUCLEOTIDE SEQUENCE [LARGE SCALE GENOMIC DNA]</scope>
    <source>
        <strain evidence="7 8">WC8-2</strain>
    </source>
</reference>
<feature type="transmembrane region" description="Helical" evidence="5">
    <location>
        <begin position="219"/>
        <end position="244"/>
    </location>
</feature>
<dbReference type="GO" id="GO:0016020">
    <property type="term" value="C:membrane"/>
    <property type="evidence" value="ECO:0007669"/>
    <property type="project" value="UniProtKB-SubCell"/>
</dbReference>
<comment type="subcellular location">
    <subcellularLocation>
        <location evidence="1">Membrane</location>
        <topology evidence="1">Multi-pass membrane protein</topology>
    </subcellularLocation>
</comment>
<name>A0AAN2C800_UNVUL</name>
<dbReference type="RefSeq" id="WP_317996013.1">
    <property type="nucleotide sequence ID" value="NZ_AP025523.1"/>
</dbReference>
<proteinExistence type="predicted"/>
<evidence type="ECO:0000256" key="2">
    <source>
        <dbReference type="ARBA" id="ARBA00022692"/>
    </source>
</evidence>
<dbReference type="Pfam" id="PF12698">
    <property type="entry name" value="ABC2_membrane_3"/>
    <property type="match status" value="1"/>
</dbReference>
<evidence type="ECO:0000256" key="1">
    <source>
        <dbReference type="ARBA" id="ARBA00004141"/>
    </source>
</evidence>
<feature type="transmembrane region" description="Helical" evidence="5">
    <location>
        <begin position="279"/>
        <end position="304"/>
    </location>
</feature>
<dbReference type="GO" id="GO:0140359">
    <property type="term" value="F:ABC-type transporter activity"/>
    <property type="evidence" value="ECO:0007669"/>
    <property type="project" value="InterPro"/>
</dbReference>
<feature type="transmembrane region" description="Helical" evidence="5">
    <location>
        <begin position="340"/>
        <end position="360"/>
    </location>
</feature>
<keyword evidence="3 5" id="KW-1133">Transmembrane helix</keyword>
<dbReference type="InterPro" id="IPR013525">
    <property type="entry name" value="ABC2_TM"/>
</dbReference>
<protein>
    <submittedName>
        <fullName evidence="7">ABC transporter permease</fullName>
    </submittedName>
</protein>
<dbReference type="EMBL" id="AP025523">
    <property type="protein sequence ID" value="BDE04934.1"/>
    <property type="molecule type" value="Genomic_DNA"/>
</dbReference>
<feature type="domain" description="ABC-2 type transporter transmembrane" evidence="6">
    <location>
        <begin position="173"/>
        <end position="386"/>
    </location>
</feature>
<feature type="transmembrane region" description="Helical" evidence="5">
    <location>
        <begin position="372"/>
        <end position="390"/>
    </location>
</feature>
<evidence type="ECO:0000259" key="6">
    <source>
        <dbReference type="Pfam" id="PF12698"/>
    </source>
</evidence>
<organism evidence="7 8">
    <name type="scientific">Vulcanimicrobium alpinum</name>
    <dbReference type="NCBI Taxonomy" id="3016050"/>
    <lineage>
        <taxon>Bacteria</taxon>
        <taxon>Bacillati</taxon>
        <taxon>Vulcanimicrobiota</taxon>
        <taxon>Vulcanimicrobiia</taxon>
        <taxon>Vulcanimicrobiales</taxon>
        <taxon>Vulcanimicrobiaceae</taxon>
        <taxon>Vulcanimicrobium</taxon>
    </lineage>
</organism>
<evidence type="ECO:0000256" key="3">
    <source>
        <dbReference type="ARBA" id="ARBA00022989"/>
    </source>
</evidence>
<keyword evidence="8" id="KW-1185">Reference proteome</keyword>